<protein>
    <recommendedName>
        <fullName evidence="4 5">Large ribosomal subunit protein uL4</fullName>
    </recommendedName>
</protein>
<dbReference type="SUPFAM" id="SSF52166">
    <property type="entry name" value="Ribosomal protein L4"/>
    <property type="match status" value="1"/>
</dbReference>
<dbReference type="NCBIfam" id="TIGR03953">
    <property type="entry name" value="rplD_bact"/>
    <property type="match status" value="1"/>
</dbReference>
<dbReference type="GO" id="GO:0019843">
    <property type="term" value="F:rRNA binding"/>
    <property type="evidence" value="ECO:0007669"/>
    <property type="project" value="UniProtKB-UniRule"/>
</dbReference>
<keyword evidence="8" id="KW-1185">Reference proteome</keyword>
<evidence type="ECO:0000313" key="8">
    <source>
        <dbReference type="Proteomes" id="UP000236724"/>
    </source>
</evidence>
<gene>
    <name evidence="5 7" type="primary">rplD</name>
    <name evidence="7" type="ORF">MBHS_01834</name>
</gene>
<reference evidence="7 8" key="1">
    <citation type="submission" date="2016-10" db="EMBL/GenBank/DDBJ databases">
        <authorList>
            <person name="de Groot N.N."/>
        </authorList>
    </citation>
    <scope>NUCLEOTIDE SEQUENCE [LARGE SCALE GENOMIC DNA]</scope>
    <source>
        <strain evidence="7">MBHS1</strain>
    </source>
</reference>
<keyword evidence="3 5" id="KW-0687">Ribonucleoprotein</keyword>
<dbReference type="GO" id="GO:0005840">
    <property type="term" value="C:ribosome"/>
    <property type="evidence" value="ECO:0007669"/>
    <property type="project" value="UniProtKB-KW"/>
</dbReference>
<dbReference type="GO" id="GO:1990904">
    <property type="term" value="C:ribonucleoprotein complex"/>
    <property type="evidence" value="ECO:0007669"/>
    <property type="project" value="UniProtKB-KW"/>
</dbReference>
<dbReference type="Pfam" id="PF00573">
    <property type="entry name" value="Ribosomal_L4"/>
    <property type="match status" value="1"/>
</dbReference>
<dbReference type="AlphaFoldDB" id="A0A1H6F9J2"/>
<keyword evidence="5" id="KW-0699">rRNA-binding</keyword>
<dbReference type="GO" id="GO:0003735">
    <property type="term" value="F:structural constituent of ribosome"/>
    <property type="evidence" value="ECO:0007669"/>
    <property type="project" value="InterPro"/>
</dbReference>
<dbReference type="PANTHER" id="PTHR10746:SF6">
    <property type="entry name" value="LARGE RIBOSOMAL SUBUNIT PROTEIN UL4M"/>
    <property type="match status" value="1"/>
</dbReference>
<dbReference type="RefSeq" id="WP_103919826.1">
    <property type="nucleotide sequence ID" value="NZ_FMSV02000407.1"/>
</dbReference>
<dbReference type="GO" id="GO:0006412">
    <property type="term" value="P:translation"/>
    <property type="evidence" value="ECO:0007669"/>
    <property type="project" value="UniProtKB-UniRule"/>
</dbReference>
<evidence type="ECO:0000313" key="7">
    <source>
        <dbReference type="EMBL" id="SEH05979.1"/>
    </source>
</evidence>
<dbReference type="HAMAP" id="MF_01328_B">
    <property type="entry name" value="Ribosomal_uL4_B"/>
    <property type="match status" value="1"/>
</dbReference>
<evidence type="ECO:0000256" key="1">
    <source>
        <dbReference type="ARBA" id="ARBA00010528"/>
    </source>
</evidence>
<evidence type="ECO:0000256" key="5">
    <source>
        <dbReference type="HAMAP-Rule" id="MF_01328"/>
    </source>
</evidence>
<feature type="region of interest" description="Disordered" evidence="6">
    <location>
        <begin position="43"/>
        <end position="72"/>
    </location>
</feature>
<keyword evidence="5" id="KW-0694">RNA-binding</keyword>
<dbReference type="InterPro" id="IPR013005">
    <property type="entry name" value="Ribosomal_uL4-like"/>
</dbReference>
<proteinExistence type="inferred from homology"/>
<comment type="similarity">
    <text evidence="1 5">Belongs to the universal ribosomal protein uL4 family.</text>
</comment>
<accession>A0A1H6F9J2</accession>
<evidence type="ECO:0000256" key="6">
    <source>
        <dbReference type="SAM" id="MobiDB-lite"/>
    </source>
</evidence>
<dbReference type="OrthoDB" id="9803201at2"/>
<keyword evidence="2 5" id="KW-0689">Ribosomal protein</keyword>
<dbReference type="InterPro" id="IPR002136">
    <property type="entry name" value="Ribosomal_uL4"/>
</dbReference>
<comment type="subunit">
    <text evidence="5">Part of the 50S ribosomal subunit.</text>
</comment>
<dbReference type="InterPro" id="IPR023574">
    <property type="entry name" value="Ribosomal_uL4_dom_sf"/>
</dbReference>
<comment type="function">
    <text evidence="5">One of the primary rRNA binding proteins, this protein initially binds near the 5'-end of the 23S rRNA. It is important during the early stages of 50S assembly. It makes multiple contacts with different domains of the 23S rRNA in the assembled 50S subunit and ribosome.</text>
</comment>
<dbReference type="Proteomes" id="UP000236724">
    <property type="component" value="Unassembled WGS sequence"/>
</dbReference>
<sequence length="205" mass="22228">MELALQALNGGESSSVNVSEEVFGVEFKQTLVHQVVTAYQAAGRSGTKAQKSRSQVRGSTAKPWRQKGTGRARAGCVRSPLWRSGGVTFAASPRDYTQKLNKKMYRGALRSIFSELIRQERLVVVDGLSVSEPKTKALLAQLKAFEGSSLLLVVDALEENMMLAARNLVKIAAVDAVSVDPVNLLWADKVLVTPAAMKQLEEKLG</sequence>
<organism evidence="7 8">
    <name type="scientific">Candidatus Venteria ishoeyi</name>
    <dbReference type="NCBI Taxonomy" id="1899563"/>
    <lineage>
        <taxon>Bacteria</taxon>
        <taxon>Pseudomonadati</taxon>
        <taxon>Pseudomonadota</taxon>
        <taxon>Gammaproteobacteria</taxon>
        <taxon>Thiotrichales</taxon>
        <taxon>Thiotrichaceae</taxon>
        <taxon>Venteria</taxon>
    </lineage>
</organism>
<dbReference type="Gene3D" id="3.40.1370.10">
    <property type="match status" value="1"/>
</dbReference>
<evidence type="ECO:0000256" key="4">
    <source>
        <dbReference type="ARBA" id="ARBA00035244"/>
    </source>
</evidence>
<name>A0A1H6F9J2_9GAMM</name>
<feature type="compositionally biased region" description="Polar residues" evidence="6">
    <location>
        <begin position="47"/>
        <end position="58"/>
    </location>
</feature>
<evidence type="ECO:0000256" key="3">
    <source>
        <dbReference type="ARBA" id="ARBA00023274"/>
    </source>
</evidence>
<evidence type="ECO:0000256" key="2">
    <source>
        <dbReference type="ARBA" id="ARBA00022980"/>
    </source>
</evidence>
<dbReference type="PANTHER" id="PTHR10746">
    <property type="entry name" value="50S RIBOSOMAL PROTEIN L4"/>
    <property type="match status" value="1"/>
</dbReference>
<dbReference type="EMBL" id="FMSV02000407">
    <property type="protein sequence ID" value="SEH05979.1"/>
    <property type="molecule type" value="Genomic_DNA"/>
</dbReference>
<comment type="function">
    <text evidence="5">Forms part of the polypeptide exit tunnel.</text>
</comment>